<evidence type="ECO:0000313" key="2">
    <source>
        <dbReference type="Proteomes" id="UP000024635"/>
    </source>
</evidence>
<gene>
    <name evidence="1" type="primary">Acey_s0129.g1506</name>
    <name evidence="1" type="ORF">Y032_0129g1506</name>
</gene>
<dbReference type="AlphaFoldDB" id="A0A016T7I1"/>
<dbReference type="EMBL" id="JARK01001465">
    <property type="protein sequence ID" value="EYB98695.1"/>
    <property type="molecule type" value="Genomic_DNA"/>
</dbReference>
<protein>
    <submittedName>
        <fullName evidence="1">Uncharacterized protein</fullName>
    </submittedName>
</protein>
<evidence type="ECO:0000313" key="1">
    <source>
        <dbReference type="EMBL" id="EYB98695.1"/>
    </source>
</evidence>
<organism evidence="1 2">
    <name type="scientific">Ancylostoma ceylanicum</name>
    <dbReference type="NCBI Taxonomy" id="53326"/>
    <lineage>
        <taxon>Eukaryota</taxon>
        <taxon>Metazoa</taxon>
        <taxon>Ecdysozoa</taxon>
        <taxon>Nematoda</taxon>
        <taxon>Chromadorea</taxon>
        <taxon>Rhabditida</taxon>
        <taxon>Rhabditina</taxon>
        <taxon>Rhabditomorpha</taxon>
        <taxon>Strongyloidea</taxon>
        <taxon>Ancylostomatidae</taxon>
        <taxon>Ancylostomatinae</taxon>
        <taxon>Ancylostoma</taxon>
    </lineage>
</organism>
<dbReference type="OrthoDB" id="10463976at2759"/>
<keyword evidence="2" id="KW-1185">Reference proteome</keyword>
<name>A0A016T7I1_9BILA</name>
<comment type="caution">
    <text evidence="1">The sequence shown here is derived from an EMBL/GenBank/DDBJ whole genome shotgun (WGS) entry which is preliminary data.</text>
</comment>
<reference evidence="2" key="1">
    <citation type="journal article" date="2015" name="Nat. Genet.">
        <title>The genome and transcriptome of the zoonotic hookworm Ancylostoma ceylanicum identify infection-specific gene families.</title>
        <authorList>
            <person name="Schwarz E.M."/>
            <person name="Hu Y."/>
            <person name="Antoshechkin I."/>
            <person name="Miller M.M."/>
            <person name="Sternberg P.W."/>
            <person name="Aroian R.V."/>
        </authorList>
    </citation>
    <scope>NUCLEOTIDE SEQUENCE</scope>
    <source>
        <strain evidence="2">HY135</strain>
    </source>
</reference>
<accession>A0A016T7I1</accession>
<sequence>MRLLLLVLAMIATAQAYLTFRGQSSSAEPRVVNIPVDANAMIQSSRFRPFLKRRFVLPGIGMPTYVREGDIPIRN</sequence>
<proteinExistence type="predicted"/>
<dbReference type="Proteomes" id="UP000024635">
    <property type="component" value="Unassembled WGS sequence"/>
</dbReference>